<dbReference type="RefSeq" id="WP_131125342.1">
    <property type="nucleotide sequence ID" value="NZ_SIXH01000344.1"/>
</dbReference>
<proteinExistence type="predicted"/>
<dbReference type="EMBL" id="SIXH01000344">
    <property type="protein sequence ID" value="TBO56391.1"/>
    <property type="molecule type" value="Genomic_DNA"/>
</dbReference>
<sequence length="198" mass="21482">MESELPTSPEYRSAGPRAGRLLLSTRRWGIGLAVAALLCWAAVAVNGFFVELGGGPVRSAAEFHERDARTRQAGGRLGAELRLGKLVDHAADTSVRCTRGLAANGPGEARDEPSYEWEVTFGKRADYVAEVRRLRAEWWERGWRVHDGRSAKGLPVVSGTDDYGIDIGLAIDPGSSRPKIWADGGCIRHHVRDPAATP</sequence>
<comment type="caution">
    <text evidence="2">The sequence shown here is derived from an EMBL/GenBank/DDBJ whole genome shotgun (WGS) entry which is preliminary data.</text>
</comment>
<reference evidence="2 3" key="1">
    <citation type="submission" date="2019-02" db="EMBL/GenBank/DDBJ databases">
        <title>Draft Genome Sequence of Streptomyces sp. AM-2504, identified by 16S rRNA comparative analysis as a Streptomyces Kasugaensis strain.</title>
        <authorList>
            <person name="Napolioni V."/>
            <person name="Giuliodori A.M."/>
            <person name="Spurio R."/>
            <person name="Fabbretti A."/>
        </authorList>
    </citation>
    <scope>NUCLEOTIDE SEQUENCE [LARGE SCALE GENOMIC DNA]</scope>
    <source>
        <strain evidence="2 3">AM-2504</strain>
    </source>
</reference>
<organism evidence="2 3">
    <name type="scientific">Streptomyces kasugaensis</name>
    <dbReference type="NCBI Taxonomy" id="1946"/>
    <lineage>
        <taxon>Bacteria</taxon>
        <taxon>Bacillati</taxon>
        <taxon>Actinomycetota</taxon>
        <taxon>Actinomycetes</taxon>
        <taxon>Kitasatosporales</taxon>
        <taxon>Streptomycetaceae</taxon>
        <taxon>Streptomyces</taxon>
    </lineage>
</organism>
<name>A0A4V2JHY4_STRKA</name>
<evidence type="ECO:0000313" key="2">
    <source>
        <dbReference type="EMBL" id="TBO56391.1"/>
    </source>
</evidence>
<keyword evidence="1" id="KW-0812">Transmembrane</keyword>
<keyword evidence="1" id="KW-1133">Transmembrane helix</keyword>
<dbReference type="AlphaFoldDB" id="A0A4V2JHY4"/>
<feature type="transmembrane region" description="Helical" evidence="1">
    <location>
        <begin position="28"/>
        <end position="49"/>
    </location>
</feature>
<evidence type="ECO:0000313" key="3">
    <source>
        <dbReference type="Proteomes" id="UP000292452"/>
    </source>
</evidence>
<evidence type="ECO:0000256" key="1">
    <source>
        <dbReference type="SAM" id="Phobius"/>
    </source>
</evidence>
<accession>A0A4V2JHY4</accession>
<gene>
    <name evidence="2" type="ORF">EYS09_28175</name>
</gene>
<dbReference type="Proteomes" id="UP000292452">
    <property type="component" value="Unassembled WGS sequence"/>
</dbReference>
<protein>
    <submittedName>
        <fullName evidence="2">Uncharacterized protein</fullName>
    </submittedName>
</protein>
<keyword evidence="3" id="KW-1185">Reference proteome</keyword>
<keyword evidence="1" id="KW-0472">Membrane</keyword>